<name>A0A8J5KH71_ZINOF</name>
<protein>
    <submittedName>
        <fullName evidence="1">Uncharacterized protein</fullName>
    </submittedName>
</protein>
<dbReference type="EMBL" id="JACMSC010000018">
    <property type="protein sequence ID" value="KAG6476327.1"/>
    <property type="molecule type" value="Genomic_DNA"/>
</dbReference>
<sequence>MLSGVGVKELNPRQNELEDRHSQIAGLTENVARRDEDGYYSYSIVEISASSRLASKQNVSRLISGINMSDNEPVKYNMVGLDGLVSGQLNQAPNLSEQGWFSFALGSLKDFDGDDISKSFLEEEDPDYVDTGKLKRRSSLSLVPSKGFYHIAPSNVVSDNVYRIMRSKAQGQKKLQLKLKRLKGHLKWWNLDVFGNIHNRKRRLDARIFRIWDNGVCLEKAELIQVSGAECFERLLVGEEKMNSVDLEYILSLISPKENLAFLAPPTLEEVKQVVWEMCEDNAEGPDGFSVTFYKSCWEIIKWDAHNAVLDFFQVWVSAGAGISQLEVVFGFSYGDLLLGFWCLDFLELCL</sequence>
<gene>
    <name evidence="1" type="ORF">ZIOFF_065567</name>
</gene>
<reference evidence="1 2" key="1">
    <citation type="submission" date="2020-08" db="EMBL/GenBank/DDBJ databases">
        <title>Plant Genome Project.</title>
        <authorList>
            <person name="Zhang R.-G."/>
        </authorList>
    </citation>
    <scope>NUCLEOTIDE SEQUENCE [LARGE SCALE GENOMIC DNA]</scope>
    <source>
        <tissue evidence="1">Rhizome</tissue>
    </source>
</reference>
<organism evidence="1 2">
    <name type="scientific">Zingiber officinale</name>
    <name type="common">Ginger</name>
    <name type="synonym">Amomum zingiber</name>
    <dbReference type="NCBI Taxonomy" id="94328"/>
    <lineage>
        <taxon>Eukaryota</taxon>
        <taxon>Viridiplantae</taxon>
        <taxon>Streptophyta</taxon>
        <taxon>Embryophyta</taxon>
        <taxon>Tracheophyta</taxon>
        <taxon>Spermatophyta</taxon>
        <taxon>Magnoliopsida</taxon>
        <taxon>Liliopsida</taxon>
        <taxon>Zingiberales</taxon>
        <taxon>Zingiberaceae</taxon>
        <taxon>Zingiber</taxon>
    </lineage>
</organism>
<evidence type="ECO:0000313" key="2">
    <source>
        <dbReference type="Proteomes" id="UP000734854"/>
    </source>
</evidence>
<dbReference type="Proteomes" id="UP000734854">
    <property type="component" value="Unassembled WGS sequence"/>
</dbReference>
<accession>A0A8J5KH71</accession>
<comment type="caution">
    <text evidence="1">The sequence shown here is derived from an EMBL/GenBank/DDBJ whole genome shotgun (WGS) entry which is preliminary data.</text>
</comment>
<keyword evidence="2" id="KW-1185">Reference proteome</keyword>
<evidence type="ECO:0000313" key="1">
    <source>
        <dbReference type="EMBL" id="KAG6476327.1"/>
    </source>
</evidence>
<dbReference type="AlphaFoldDB" id="A0A8J5KH71"/>
<proteinExistence type="predicted"/>